<proteinExistence type="predicted"/>
<protein>
    <submittedName>
        <fullName evidence="2">Uncharacterized protein</fullName>
    </submittedName>
</protein>
<reference evidence="2 3" key="1">
    <citation type="submission" date="2014-03" db="EMBL/GenBank/DDBJ databases">
        <authorList>
            <person name="Sibley D."/>
            <person name="Venepally P."/>
            <person name="Karamycheva S."/>
            <person name="Hadjithomas M."/>
            <person name="Khan A."/>
            <person name="Brunk B."/>
            <person name="Roos D."/>
            <person name="Caler E."/>
            <person name="Lorenzi H."/>
        </authorList>
    </citation>
    <scope>NUCLEOTIDE SEQUENCE [LARGE SCALE GENOMIC DNA]</scope>
    <source>
        <strain evidence="3">p89</strain>
    </source>
</reference>
<feature type="region of interest" description="Disordered" evidence="1">
    <location>
        <begin position="26"/>
        <end position="97"/>
    </location>
</feature>
<sequence>MSPCLSTAPSTFSLVSVLSPVFSGSGGRDVSSSALNQGVSSLSPSVASPVQAQVSSRPREQERPSKEVAPSREVHPPAFSHAACPSEDDRQLRLPAESITFANPEVLLFKRSRGRGEANKQDERVNRGGKEGEAGDCSASCPLVWHGSARLVSQPLSPLTPANDEAG</sequence>
<dbReference type="VEuPathDB" id="ToxoDB:TGP89_311460"/>
<comment type="caution">
    <text evidence="2">The sequence shown here is derived from an EMBL/GenBank/DDBJ whole genome shotgun (WGS) entry which is preliminary data.</text>
</comment>
<accession>A0A086J952</accession>
<dbReference type="EMBL" id="AEYI02002321">
    <property type="protein sequence ID" value="KFG28670.1"/>
    <property type="molecule type" value="Genomic_DNA"/>
</dbReference>
<evidence type="ECO:0000256" key="1">
    <source>
        <dbReference type="SAM" id="MobiDB-lite"/>
    </source>
</evidence>
<feature type="region of interest" description="Disordered" evidence="1">
    <location>
        <begin position="111"/>
        <end position="137"/>
    </location>
</feature>
<dbReference type="Proteomes" id="UP000028828">
    <property type="component" value="Unassembled WGS sequence"/>
</dbReference>
<feature type="compositionally biased region" description="Low complexity" evidence="1">
    <location>
        <begin position="39"/>
        <end position="56"/>
    </location>
</feature>
<feature type="compositionally biased region" description="Basic and acidic residues" evidence="1">
    <location>
        <begin position="57"/>
        <end position="75"/>
    </location>
</feature>
<name>A0A086J952_TOXGO</name>
<organism evidence="2 3">
    <name type="scientific">Toxoplasma gondii p89</name>
    <dbReference type="NCBI Taxonomy" id="943119"/>
    <lineage>
        <taxon>Eukaryota</taxon>
        <taxon>Sar</taxon>
        <taxon>Alveolata</taxon>
        <taxon>Apicomplexa</taxon>
        <taxon>Conoidasida</taxon>
        <taxon>Coccidia</taxon>
        <taxon>Eucoccidiorida</taxon>
        <taxon>Eimeriorina</taxon>
        <taxon>Sarcocystidae</taxon>
        <taxon>Toxoplasma</taxon>
    </lineage>
</organism>
<evidence type="ECO:0000313" key="3">
    <source>
        <dbReference type="Proteomes" id="UP000028828"/>
    </source>
</evidence>
<gene>
    <name evidence="2" type="ORF">TGP89_311460</name>
</gene>
<feature type="compositionally biased region" description="Basic and acidic residues" evidence="1">
    <location>
        <begin position="114"/>
        <end position="133"/>
    </location>
</feature>
<dbReference type="AlphaFoldDB" id="A0A086J952"/>
<evidence type="ECO:0000313" key="2">
    <source>
        <dbReference type="EMBL" id="KFG28670.1"/>
    </source>
</evidence>